<comment type="caution">
    <text evidence="3">The sequence shown here is derived from an EMBL/GenBank/DDBJ whole genome shotgun (WGS) entry which is preliminary data.</text>
</comment>
<dbReference type="Pfam" id="PF01206">
    <property type="entry name" value="TusA"/>
    <property type="match status" value="1"/>
</dbReference>
<feature type="region of interest" description="Disordered" evidence="1">
    <location>
        <begin position="1"/>
        <end position="44"/>
    </location>
</feature>
<dbReference type="AlphaFoldDB" id="A0A495XUZ7"/>
<reference evidence="3 4" key="1">
    <citation type="submission" date="2018-10" db="EMBL/GenBank/DDBJ databases">
        <title>Sequencing the genomes of 1000 actinobacteria strains.</title>
        <authorList>
            <person name="Klenk H.-P."/>
        </authorList>
    </citation>
    <scope>NUCLEOTIDE SEQUENCE [LARGE SCALE GENOMIC DNA]</scope>
    <source>
        <strain evidence="3 4">DSM 44267</strain>
    </source>
</reference>
<evidence type="ECO:0000313" key="4">
    <source>
        <dbReference type="Proteomes" id="UP000278440"/>
    </source>
</evidence>
<feature type="compositionally biased region" description="Basic and acidic residues" evidence="1">
    <location>
        <begin position="1"/>
        <end position="25"/>
    </location>
</feature>
<dbReference type="InterPro" id="IPR001455">
    <property type="entry name" value="TusA-like"/>
</dbReference>
<gene>
    <name evidence="3" type="ORF">DFJ68_1210</name>
</gene>
<accession>A0A495XUZ7</accession>
<evidence type="ECO:0000313" key="3">
    <source>
        <dbReference type="EMBL" id="RKT77782.1"/>
    </source>
</evidence>
<protein>
    <submittedName>
        <fullName evidence="3">TusA-related sulfurtransferase</fullName>
    </submittedName>
</protein>
<feature type="region of interest" description="Disordered" evidence="1">
    <location>
        <begin position="103"/>
        <end position="126"/>
    </location>
</feature>
<feature type="domain" description="UPF0033" evidence="2">
    <location>
        <begin position="48"/>
        <end position="108"/>
    </location>
</feature>
<name>A0A495XUZ7_9MICO</name>
<evidence type="ECO:0000256" key="1">
    <source>
        <dbReference type="SAM" id="MobiDB-lite"/>
    </source>
</evidence>
<dbReference type="SUPFAM" id="SSF64307">
    <property type="entry name" value="SirA-like"/>
    <property type="match status" value="1"/>
</dbReference>
<dbReference type="CDD" id="cd00291">
    <property type="entry name" value="SirA_YedF_YeeD"/>
    <property type="match status" value="1"/>
</dbReference>
<dbReference type="Gene3D" id="3.30.110.40">
    <property type="entry name" value="TusA-like domain"/>
    <property type="match status" value="1"/>
</dbReference>
<dbReference type="GO" id="GO:0016740">
    <property type="term" value="F:transferase activity"/>
    <property type="evidence" value="ECO:0007669"/>
    <property type="project" value="UniProtKB-KW"/>
</dbReference>
<dbReference type="EMBL" id="RBXT01000001">
    <property type="protein sequence ID" value="RKT77782.1"/>
    <property type="molecule type" value="Genomic_DNA"/>
</dbReference>
<keyword evidence="3" id="KW-0808">Transferase</keyword>
<sequence>MSDDRPVSGRDTRADAGTGPDHEVEGTTASTHRFNPDPRPEPEPAAAVLDARGLRCPLPVIRLAALVRDRPELTTVVVLATDPAAAHDVPAWCRMRGHTFVGTRAEPGGGQAHEVRLSRGPATRHP</sequence>
<dbReference type="InterPro" id="IPR036868">
    <property type="entry name" value="TusA-like_sf"/>
</dbReference>
<organism evidence="3 4">
    <name type="scientific">Terracoccus luteus</name>
    <dbReference type="NCBI Taxonomy" id="53356"/>
    <lineage>
        <taxon>Bacteria</taxon>
        <taxon>Bacillati</taxon>
        <taxon>Actinomycetota</taxon>
        <taxon>Actinomycetes</taxon>
        <taxon>Micrococcales</taxon>
        <taxon>Intrasporangiaceae</taxon>
        <taxon>Terracoccus</taxon>
    </lineage>
</organism>
<evidence type="ECO:0000259" key="2">
    <source>
        <dbReference type="Pfam" id="PF01206"/>
    </source>
</evidence>
<dbReference type="Proteomes" id="UP000278440">
    <property type="component" value="Unassembled WGS sequence"/>
</dbReference>
<keyword evidence="4" id="KW-1185">Reference proteome</keyword>
<proteinExistence type="predicted"/>
<dbReference type="RefSeq" id="WP_338067408.1">
    <property type="nucleotide sequence ID" value="NZ_RBXT01000001.1"/>
</dbReference>